<dbReference type="EMBL" id="GISG01075218">
    <property type="protein sequence ID" value="MBA4630818.1"/>
    <property type="molecule type" value="Transcribed_RNA"/>
</dbReference>
<keyword evidence="1" id="KW-0732">Signal</keyword>
<feature type="signal peptide" evidence="1">
    <location>
        <begin position="1"/>
        <end position="15"/>
    </location>
</feature>
<name>A0A7C8YZQ6_OPUST</name>
<organism evidence="2">
    <name type="scientific">Opuntia streptacantha</name>
    <name type="common">Prickly pear cactus</name>
    <name type="synonym">Opuntia cardona</name>
    <dbReference type="NCBI Taxonomy" id="393608"/>
    <lineage>
        <taxon>Eukaryota</taxon>
        <taxon>Viridiplantae</taxon>
        <taxon>Streptophyta</taxon>
        <taxon>Embryophyta</taxon>
        <taxon>Tracheophyta</taxon>
        <taxon>Spermatophyta</taxon>
        <taxon>Magnoliopsida</taxon>
        <taxon>eudicotyledons</taxon>
        <taxon>Gunneridae</taxon>
        <taxon>Pentapetalae</taxon>
        <taxon>Caryophyllales</taxon>
        <taxon>Cactineae</taxon>
        <taxon>Cactaceae</taxon>
        <taxon>Opuntioideae</taxon>
        <taxon>Opuntia</taxon>
    </lineage>
</organism>
<proteinExistence type="predicted"/>
<evidence type="ECO:0000256" key="1">
    <source>
        <dbReference type="SAM" id="SignalP"/>
    </source>
</evidence>
<evidence type="ECO:0000313" key="2">
    <source>
        <dbReference type="EMBL" id="MBA4630818.1"/>
    </source>
</evidence>
<protein>
    <submittedName>
        <fullName evidence="2">Uncharacterized protein</fullName>
    </submittedName>
</protein>
<dbReference type="AlphaFoldDB" id="A0A7C8YZQ6"/>
<sequence>MILIAPAFLFLLNRGNNPPRSPPCTNHILVSNRQKVPLLYGKFLSVCHLCNFLHELHHFFIPLRLLGQLGHVNIFFPCRIGRHFDFTKQRSKIGCHGRGRER</sequence>
<reference evidence="2" key="2">
    <citation type="submission" date="2020-07" db="EMBL/GenBank/DDBJ databases">
        <authorList>
            <person name="Vera ALvarez R."/>
            <person name="Arias-Moreno D.M."/>
            <person name="Jimenez-Jacinto V."/>
            <person name="Jimenez-Bremont J.F."/>
            <person name="Swaminathan K."/>
            <person name="Moose S.P."/>
            <person name="Guerrero-Gonzalez M.L."/>
            <person name="Marino-Ramirez L."/>
            <person name="Landsman D."/>
            <person name="Rodriguez-Kessler M."/>
            <person name="Delgado-Sanchez P."/>
        </authorList>
    </citation>
    <scope>NUCLEOTIDE SEQUENCE</scope>
    <source>
        <tissue evidence="2">Cladode</tissue>
    </source>
</reference>
<accession>A0A7C8YZQ6</accession>
<reference evidence="2" key="1">
    <citation type="journal article" date="2013" name="J. Plant Res.">
        <title>Effect of fungi and light on seed germination of three Opuntia species from semiarid lands of central Mexico.</title>
        <authorList>
            <person name="Delgado-Sanchez P."/>
            <person name="Jimenez-Bremont J.F."/>
            <person name="Guerrero-Gonzalez Mde L."/>
            <person name="Flores J."/>
        </authorList>
    </citation>
    <scope>NUCLEOTIDE SEQUENCE</scope>
    <source>
        <tissue evidence="2">Cladode</tissue>
    </source>
</reference>
<feature type="chain" id="PRO_5027633149" evidence="1">
    <location>
        <begin position="16"/>
        <end position="102"/>
    </location>
</feature>